<reference evidence="1" key="2">
    <citation type="submission" date="2015-07" db="EMBL/GenBank/DDBJ databases">
        <title>Plasmids, circular viruses and viroids from rat gut.</title>
        <authorList>
            <person name="Jorgensen T.J."/>
            <person name="Hansen M.A."/>
            <person name="Xu Z."/>
            <person name="Tabak M.A."/>
            <person name="Sorensen S.J."/>
            <person name="Hansen L.H."/>
        </authorList>
    </citation>
    <scope>NUCLEOTIDE SEQUENCE</scope>
    <source>
        <strain evidence="1">RGRH0599</strain>
    </source>
</reference>
<evidence type="ECO:0000313" key="1">
    <source>
        <dbReference type="EMBL" id="CRY95347.1"/>
    </source>
</evidence>
<dbReference type="EMBL" id="LN853230">
    <property type="protein sequence ID" value="CRY95347.1"/>
    <property type="molecule type" value="Genomic_DNA"/>
</dbReference>
<reference evidence="1" key="1">
    <citation type="submission" date="2015-06" db="EMBL/GenBank/DDBJ databases">
        <authorList>
            <person name="Joergensen T."/>
        </authorList>
    </citation>
    <scope>NUCLEOTIDE SEQUENCE</scope>
    <source>
        <strain evidence="1">RGRH0599</strain>
    </source>
</reference>
<organism evidence="1">
    <name type="scientific">uncultured prokaryote</name>
    <dbReference type="NCBI Taxonomy" id="198431"/>
    <lineage>
        <taxon>unclassified sequences</taxon>
        <taxon>environmental samples</taxon>
    </lineage>
</organism>
<protein>
    <submittedName>
        <fullName evidence="1">Uncharacterized protein</fullName>
    </submittedName>
</protein>
<sequence length="66" mass="7352">MRYELRLTAYDMLDRVAVAVVVLEASDIPQVSTQVVHRSTTVQPGTGEQDPLQWTRDALVQALEAL</sequence>
<accession>A0A0H5QHI3</accession>
<proteinExistence type="predicted"/>
<dbReference type="AlphaFoldDB" id="A0A0H5QHI3"/>
<name>A0A0H5QHI3_9ZZZZ</name>